<organism evidence="3 4">
    <name type="scientific">Halalkalibacter oceani</name>
    <dbReference type="NCBI Taxonomy" id="1653776"/>
    <lineage>
        <taxon>Bacteria</taxon>
        <taxon>Bacillati</taxon>
        <taxon>Bacillota</taxon>
        <taxon>Bacilli</taxon>
        <taxon>Bacillales</taxon>
        <taxon>Bacillaceae</taxon>
        <taxon>Halalkalibacter</taxon>
    </lineage>
</organism>
<comment type="caution">
    <text evidence="3">The sequence shown here is derived from an EMBL/GenBank/DDBJ whole genome shotgun (WGS) entry which is preliminary data.</text>
</comment>
<dbReference type="PANTHER" id="PTHR11941:SF127">
    <property type="entry name" value="ENOYL-COA HYDRATASE ECHA18 (ENOYL HYDRASE) (UNSATURATED ACYL-COA HYDRATASE) (CROTONASE)-RELATED"/>
    <property type="match status" value="1"/>
</dbReference>
<dbReference type="InterPro" id="IPR029045">
    <property type="entry name" value="ClpP/crotonase-like_dom_sf"/>
</dbReference>
<evidence type="ECO:0000313" key="4">
    <source>
        <dbReference type="Proteomes" id="UP001139179"/>
    </source>
</evidence>
<reference evidence="3" key="1">
    <citation type="submission" date="2022-05" db="EMBL/GenBank/DDBJ databases">
        <title>Comparative Genomics of Spacecraft Associated Microbes.</title>
        <authorList>
            <person name="Tran M.T."/>
            <person name="Wright A."/>
            <person name="Seuylemezian A."/>
            <person name="Eisen J."/>
            <person name="Coil D."/>
        </authorList>
    </citation>
    <scope>NUCLEOTIDE SEQUENCE</scope>
    <source>
        <strain evidence="3">214.1.1</strain>
    </source>
</reference>
<evidence type="ECO:0000256" key="2">
    <source>
        <dbReference type="ARBA" id="ARBA00023239"/>
    </source>
</evidence>
<dbReference type="InterPro" id="IPR001753">
    <property type="entry name" value="Enoyl-CoA_hydra/iso"/>
</dbReference>
<accession>A0A9X2DLY7</accession>
<gene>
    <name evidence="3" type="ORF">M3202_00615</name>
</gene>
<dbReference type="GO" id="GO:0016829">
    <property type="term" value="F:lyase activity"/>
    <property type="evidence" value="ECO:0007669"/>
    <property type="project" value="UniProtKB-KW"/>
</dbReference>
<dbReference type="Proteomes" id="UP001139179">
    <property type="component" value="Unassembled WGS sequence"/>
</dbReference>
<comment type="similarity">
    <text evidence="1">Belongs to the enoyl-CoA hydratase/isomerase family.</text>
</comment>
<evidence type="ECO:0000313" key="3">
    <source>
        <dbReference type="EMBL" id="MCM3712570.1"/>
    </source>
</evidence>
<keyword evidence="2" id="KW-0456">Lyase</keyword>
<dbReference type="Pfam" id="PF00378">
    <property type="entry name" value="ECH_1"/>
    <property type="match status" value="1"/>
</dbReference>
<evidence type="ECO:0000256" key="1">
    <source>
        <dbReference type="ARBA" id="ARBA00005254"/>
    </source>
</evidence>
<dbReference type="GO" id="GO:0006635">
    <property type="term" value="P:fatty acid beta-oxidation"/>
    <property type="evidence" value="ECO:0007669"/>
    <property type="project" value="TreeGrafter"/>
</dbReference>
<sequence length="261" mass="29094">MEKKDLVLEKQGEIATIIFNRPEKRNALTHEMWKEIPSLVEDVENDKNIKVLILRGADETSFAAGADISEFKTLRADAEGAKIYNAATHKAERALATMTKPSIAMVQSFCIGGGLEIALACDFRFTDTNGKFGITPAKLGLVYGLTATKQLVDLVGPSTAKYILFSGQILDVEHALRVGLVDVVYEPEEIVEKTYEFAQGLCEKAQFTVRSMKEIISLITSGQTEESERTEYLRTISFDTDDYKEGVQAFLEKRKPKFTYS</sequence>
<dbReference type="Gene3D" id="3.90.226.10">
    <property type="entry name" value="2-enoyl-CoA Hydratase, Chain A, domain 1"/>
    <property type="match status" value="1"/>
</dbReference>
<proteinExistence type="inferred from homology"/>
<dbReference type="SUPFAM" id="SSF52096">
    <property type="entry name" value="ClpP/crotonase"/>
    <property type="match status" value="1"/>
</dbReference>
<dbReference type="CDD" id="cd06558">
    <property type="entry name" value="crotonase-like"/>
    <property type="match status" value="1"/>
</dbReference>
<protein>
    <submittedName>
        <fullName evidence="3">Enoyl-CoA hydratase-related protein</fullName>
    </submittedName>
</protein>
<name>A0A9X2DLY7_9BACI</name>
<dbReference type="Gene3D" id="1.10.12.10">
    <property type="entry name" value="Lyase 2-enoyl-coa Hydratase, Chain A, domain 2"/>
    <property type="match status" value="1"/>
</dbReference>
<dbReference type="InterPro" id="IPR014748">
    <property type="entry name" value="Enoyl-CoA_hydra_C"/>
</dbReference>
<keyword evidence="4" id="KW-1185">Reference proteome</keyword>
<dbReference type="PANTHER" id="PTHR11941">
    <property type="entry name" value="ENOYL-COA HYDRATASE-RELATED"/>
    <property type="match status" value="1"/>
</dbReference>
<dbReference type="RefSeq" id="WP_251221448.1">
    <property type="nucleotide sequence ID" value="NZ_JAMBOL010000001.1"/>
</dbReference>
<dbReference type="EMBL" id="JAMBOL010000001">
    <property type="protein sequence ID" value="MCM3712570.1"/>
    <property type="molecule type" value="Genomic_DNA"/>
</dbReference>
<dbReference type="AlphaFoldDB" id="A0A9X2DLY7"/>